<evidence type="ECO:0000313" key="4">
    <source>
        <dbReference type="Proteomes" id="UP000777438"/>
    </source>
</evidence>
<keyword evidence="2" id="KW-0732">Signal</keyword>
<name>A0A9P9AGX5_9HYPO</name>
<feature type="chain" id="PRO_5040273488" description="Extracellular membrane protein CFEM domain-containing protein" evidence="2">
    <location>
        <begin position="22"/>
        <end position="186"/>
    </location>
</feature>
<dbReference type="EMBL" id="JAGPYM010000030">
    <property type="protein sequence ID" value="KAH6877257.1"/>
    <property type="molecule type" value="Genomic_DNA"/>
</dbReference>
<protein>
    <recommendedName>
        <fullName evidence="5">Extracellular membrane protein CFEM domain-containing protein</fullName>
    </recommendedName>
</protein>
<sequence>MSIRYLLVSLAYLLQLAPADATQTIASLDEYELQRTCVTPCFWSGDPDDLDSTDILGRALQCCDGIPCRDVKDSCYCRPDLRVSASSFLSHCVEQRCQNEVDFSTALGIYDDYCGNKRDEAASEPANTEATATKESDDEPKATASQRDSGTQATSKATENESSGAVVHMSGAYLVLGFLTLVLLTN</sequence>
<dbReference type="Proteomes" id="UP000777438">
    <property type="component" value="Unassembled WGS sequence"/>
</dbReference>
<feature type="compositionally biased region" description="Polar residues" evidence="1">
    <location>
        <begin position="143"/>
        <end position="162"/>
    </location>
</feature>
<accession>A0A9P9AGX5</accession>
<evidence type="ECO:0000256" key="1">
    <source>
        <dbReference type="SAM" id="MobiDB-lite"/>
    </source>
</evidence>
<reference evidence="3 4" key="1">
    <citation type="journal article" date="2021" name="Nat. Commun.">
        <title>Genetic determinants of endophytism in the Arabidopsis root mycobiome.</title>
        <authorList>
            <person name="Mesny F."/>
            <person name="Miyauchi S."/>
            <person name="Thiergart T."/>
            <person name="Pickel B."/>
            <person name="Atanasova L."/>
            <person name="Karlsson M."/>
            <person name="Huettel B."/>
            <person name="Barry K.W."/>
            <person name="Haridas S."/>
            <person name="Chen C."/>
            <person name="Bauer D."/>
            <person name="Andreopoulos W."/>
            <person name="Pangilinan J."/>
            <person name="LaButti K."/>
            <person name="Riley R."/>
            <person name="Lipzen A."/>
            <person name="Clum A."/>
            <person name="Drula E."/>
            <person name="Henrissat B."/>
            <person name="Kohler A."/>
            <person name="Grigoriev I.V."/>
            <person name="Martin F.M."/>
            <person name="Hacquard S."/>
        </authorList>
    </citation>
    <scope>NUCLEOTIDE SEQUENCE [LARGE SCALE GENOMIC DNA]</scope>
    <source>
        <strain evidence="3 4">MPI-CAGE-CH-0241</strain>
    </source>
</reference>
<comment type="caution">
    <text evidence="3">The sequence shown here is derived from an EMBL/GenBank/DDBJ whole genome shotgun (WGS) entry which is preliminary data.</text>
</comment>
<organism evidence="3 4">
    <name type="scientific">Thelonectria olida</name>
    <dbReference type="NCBI Taxonomy" id="1576542"/>
    <lineage>
        <taxon>Eukaryota</taxon>
        <taxon>Fungi</taxon>
        <taxon>Dikarya</taxon>
        <taxon>Ascomycota</taxon>
        <taxon>Pezizomycotina</taxon>
        <taxon>Sordariomycetes</taxon>
        <taxon>Hypocreomycetidae</taxon>
        <taxon>Hypocreales</taxon>
        <taxon>Nectriaceae</taxon>
        <taxon>Thelonectria</taxon>
    </lineage>
</organism>
<dbReference type="AlphaFoldDB" id="A0A9P9AGX5"/>
<dbReference type="OrthoDB" id="5421290at2759"/>
<evidence type="ECO:0008006" key="5">
    <source>
        <dbReference type="Google" id="ProtNLM"/>
    </source>
</evidence>
<feature type="compositionally biased region" description="Basic and acidic residues" evidence="1">
    <location>
        <begin position="132"/>
        <end position="141"/>
    </location>
</feature>
<keyword evidence="4" id="KW-1185">Reference proteome</keyword>
<evidence type="ECO:0000256" key="2">
    <source>
        <dbReference type="SAM" id="SignalP"/>
    </source>
</evidence>
<gene>
    <name evidence="3" type="ORF">B0T10DRAFT_566282</name>
</gene>
<proteinExistence type="predicted"/>
<feature type="signal peptide" evidence="2">
    <location>
        <begin position="1"/>
        <end position="21"/>
    </location>
</feature>
<evidence type="ECO:0000313" key="3">
    <source>
        <dbReference type="EMBL" id="KAH6877257.1"/>
    </source>
</evidence>
<feature type="region of interest" description="Disordered" evidence="1">
    <location>
        <begin position="121"/>
        <end position="162"/>
    </location>
</feature>